<dbReference type="Pfam" id="PF00440">
    <property type="entry name" value="TetR_N"/>
    <property type="match status" value="1"/>
</dbReference>
<comment type="caution">
    <text evidence="4">The sequence shown here is derived from an EMBL/GenBank/DDBJ whole genome shotgun (WGS) entry which is preliminary data.</text>
</comment>
<keyword evidence="1 2" id="KW-0238">DNA-binding</keyword>
<keyword evidence="5" id="KW-1185">Reference proteome</keyword>
<evidence type="ECO:0000313" key="4">
    <source>
        <dbReference type="EMBL" id="MBB6217377.1"/>
    </source>
</evidence>
<dbReference type="SUPFAM" id="SSF46689">
    <property type="entry name" value="Homeodomain-like"/>
    <property type="match status" value="1"/>
</dbReference>
<dbReference type="PANTHER" id="PTHR43479:SF11">
    <property type="entry name" value="ACREF_ENVCD OPERON REPRESSOR-RELATED"/>
    <property type="match status" value="1"/>
</dbReference>
<evidence type="ECO:0000256" key="2">
    <source>
        <dbReference type="PROSITE-ProRule" id="PRU00335"/>
    </source>
</evidence>
<accession>A0A841KVH7</accession>
<evidence type="ECO:0000256" key="1">
    <source>
        <dbReference type="ARBA" id="ARBA00023125"/>
    </source>
</evidence>
<protein>
    <submittedName>
        <fullName evidence="4">AcrR family transcriptional regulator</fullName>
    </submittedName>
</protein>
<dbReference type="InterPro" id="IPR001647">
    <property type="entry name" value="HTH_TetR"/>
</dbReference>
<proteinExistence type="predicted"/>
<dbReference type="Gene3D" id="1.10.357.10">
    <property type="entry name" value="Tetracycline Repressor, domain 2"/>
    <property type="match status" value="1"/>
</dbReference>
<organism evidence="4 5">
    <name type="scientific">Anaerosolibacter carboniphilus</name>
    <dbReference type="NCBI Taxonomy" id="1417629"/>
    <lineage>
        <taxon>Bacteria</taxon>
        <taxon>Bacillati</taxon>
        <taxon>Bacillota</taxon>
        <taxon>Clostridia</taxon>
        <taxon>Peptostreptococcales</taxon>
        <taxon>Thermotaleaceae</taxon>
        <taxon>Anaerosolibacter</taxon>
    </lineage>
</organism>
<sequence length="199" mass="22957">MQVQKEEVREALINKAADEFFQHGFEKASIRRIAKAAGTTIGNFYNYFQNKEELFYTITTPVYENFIDLFSDHHQEQVEHGIHLEISKDLRNKIHEAMKGFDKAFSKGLVILIDGSKGTKYEHVREEILVFITVHFENHLKVVSESAQRQFHPYFSRAIASGFLDGLLDILKKEYSKSEMESLVADYVLFYILGVADLG</sequence>
<dbReference type="EMBL" id="JACHEN010000023">
    <property type="protein sequence ID" value="MBB6217377.1"/>
    <property type="molecule type" value="Genomic_DNA"/>
</dbReference>
<feature type="DNA-binding region" description="H-T-H motif" evidence="2">
    <location>
        <begin position="29"/>
        <end position="48"/>
    </location>
</feature>
<reference evidence="4 5" key="1">
    <citation type="submission" date="2020-08" db="EMBL/GenBank/DDBJ databases">
        <title>Genomic Encyclopedia of Type Strains, Phase IV (KMG-IV): sequencing the most valuable type-strain genomes for metagenomic binning, comparative biology and taxonomic classification.</title>
        <authorList>
            <person name="Goeker M."/>
        </authorList>
    </citation>
    <scope>NUCLEOTIDE SEQUENCE [LARGE SCALE GENOMIC DNA]</scope>
    <source>
        <strain evidence="4 5">DSM 103526</strain>
    </source>
</reference>
<evidence type="ECO:0000259" key="3">
    <source>
        <dbReference type="PROSITE" id="PS50977"/>
    </source>
</evidence>
<dbReference type="PROSITE" id="PS50977">
    <property type="entry name" value="HTH_TETR_2"/>
    <property type="match status" value="1"/>
</dbReference>
<dbReference type="RefSeq" id="WP_184311878.1">
    <property type="nucleotide sequence ID" value="NZ_JACHEN010000023.1"/>
</dbReference>
<dbReference type="PANTHER" id="PTHR43479">
    <property type="entry name" value="ACREF/ENVCD OPERON REPRESSOR-RELATED"/>
    <property type="match status" value="1"/>
</dbReference>
<dbReference type="InterPro" id="IPR050624">
    <property type="entry name" value="HTH-type_Tx_Regulator"/>
</dbReference>
<gene>
    <name evidence="4" type="ORF">HNQ80_003496</name>
</gene>
<dbReference type="GO" id="GO:0003677">
    <property type="term" value="F:DNA binding"/>
    <property type="evidence" value="ECO:0007669"/>
    <property type="project" value="UniProtKB-UniRule"/>
</dbReference>
<name>A0A841KVH7_9FIRM</name>
<dbReference type="AlphaFoldDB" id="A0A841KVH7"/>
<dbReference type="Proteomes" id="UP000579281">
    <property type="component" value="Unassembled WGS sequence"/>
</dbReference>
<dbReference type="InterPro" id="IPR009057">
    <property type="entry name" value="Homeodomain-like_sf"/>
</dbReference>
<evidence type="ECO:0000313" key="5">
    <source>
        <dbReference type="Proteomes" id="UP000579281"/>
    </source>
</evidence>
<feature type="domain" description="HTH tetR-type" evidence="3">
    <location>
        <begin position="6"/>
        <end position="66"/>
    </location>
</feature>
<dbReference type="PRINTS" id="PR00455">
    <property type="entry name" value="HTHTETR"/>
</dbReference>